<dbReference type="GO" id="GO:0006270">
    <property type="term" value="P:DNA replication initiation"/>
    <property type="evidence" value="ECO:0007669"/>
    <property type="project" value="TreeGrafter"/>
</dbReference>
<proteinExistence type="predicted"/>
<reference evidence="1" key="1">
    <citation type="journal article" date="2014" name="Front. Microbiol.">
        <title>High frequency of phylogenetically diverse reductive dehalogenase-homologous genes in deep subseafloor sedimentary metagenomes.</title>
        <authorList>
            <person name="Kawai M."/>
            <person name="Futagami T."/>
            <person name="Toyoda A."/>
            <person name="Takaki Y."/>
            <person name="Nishi S."/>
            <person name="Hori S."/>
            <person name="Arai W."/>
            <person name="Tsubouchi T."/>
            <person name="Morono Y."/>
            <person name="Uchiyama I."/>
            <person name="Ito T."/>
            <person name="Fujiyama A."/>
            <person name="Inagaki F."/>
            <person name="Takami H."/>
        </authorList>
    </citation>
    <scope>NUCLEOTIDE SEQUENCE</scope>
    <source>
        <strain evidence="1">Expedition CK06-06</strain>
    </source>
</reference>
<dbReference type="PANTHER" id="PTHR30050:SF2">
    <property type="entry name" value="CHROMOSOMAL REPLICATION INITIATOR PROTEIN DNAA"/>
    <property type="match status" value="1"/>
</dbReference>
<dbReference type="InterPro" id="IPR027417">
    <property type="entry name" value="P-loop_NTPase"/>
</dbReference>
<feature type="non-terminal residue" evidence="1">
    <location>
        <position position="63"/>
    </location>
</feature>
<dbReference type="GO" id="GO:0005886">
    <property type="term" value="C:plasma membrane"/>
    <property type="evidence" value="ECO:0007669"/>
    <property type="project" value="TreeGrafter"/>
</dbReference>
<accession>X0Y819</accession>
<dbReference type="GO" id="GO:0003688">
    <property type="term" value="F:DNA replication origin binding"/>
    <property type="evidence" value="ECO:0007669"/>
    <property type="project" value="TreeGrafter"/>
</dbReference>
<dbReference type="SUPFAM" id="SSF52540">
    <property type="entry name" value="P-loop containing nucleoside triphosphate hydrolases"/>
    <property type="match status" value="1"/>
</dbReference>
<evidence type="ECO:0000313" key="1">
    <source>
        <dbReference type="EMBL" id="GAG33031.1"/>
    </source>
</evidence>
<sequence>MPLLEDRLRSRFTWGLIADIQPPDLETRLAILEAKAEEQGVALPTEVQDLIARRAYKSIRELE</sequence>
<dbReference type="Gene3D" id="1.10.8.60">
    <property type="match status" value="1"/>
</dbReference>
<protein>
    <submittedName>
        <fullName evidence="1">Uncharacterized protein</fullName>
    </submittedName>
</protein>
<organism evidence="1">
    <name type="scientific">marine sediment metagenome</name>
    <dbReference type="NCBI Taxonomy" id="412755"/>
    <lineage>
        <taxon>unclassified sequences</taxon>
        <taxon>metagenomes</taxon>
        <taxon>ecological metagenomes</taxon>
    </lineage>
</organism>
<gene>
    <name evidence="1" type="ORF">S01H1_68552</name>
</gene>
<dbReference type="PANTHER" id="PTHR30050">
    <property type="entry name" value="CHROMOSOMAL REPLICATION INITIATOR PROTEIN DNAA"/>
    <property type="match status" value="1"/>
</dbReference>
<dbReference type="AlphaFoldDB" id="X0Y819"/>
<comment type="caution">
    <text evidence="1">The sequence shown here is derived from an EMBL/GenBank/DDBJ whole genome shotgun (WGS) entry which is preliminary data.</text>
</comment>
<name>X0Y819_9ZZZZ</name>
<dbReference type="EMBL" id="BARS01045466">
    <property type="protein sequence ID" value="GAG33031.1"/>
    <property type="molecule type" value="Genomic_DNA"/>
</dbReference>